<keyword evidence="4 6" id="KW-0472">Membrane</keyword>
<comment type="subcellular location">
    <subcellularLocation>
        <location evidence="1">Membrane</location>
        <topology evidence="1">Multi-pass membrane protein</topology>
    </subcellularLocation>
</comment>
<keyword evidence="3 6" id="KW-1133">Transmembrane helix</keyword>
<feature type="transmembrane region" description="Helical" evidence="6">
    <location>
        <begin position="143"/>
        <end position="163"/>
    </location>
</feature>
<dbReference type="PANTHER" id="PTHR33048:SF151">
    <property type="entry name" value="INTEGRAL MEMBRANE PROTEIN"/>
    <property type="match status" value="1"/>
</dbReference>
<keyword evidence="9" id="KW-1185">Reference proteome</keyword>
<dbReference type="InterPro" id="IPR052337">
    <property type="entry name" value="SAT4-like"/>
</dbReference>
<reference evidence="8" key="1">
    <citation type="journal article" date="2020" name="Stud. Mycol.">
        <title>101 Dothideomycetes genomes: a test case for predicting lifestyles and emergence of pathogens.</title>
        <authorList>
            <person name="Haridas S."/>
            <person name="Albert R."/>
            <person name="Binder M."/>
            <person name="Bloem J."/>
            <person name="Labutti K."/>
            <person name="Salamov A."/>
            <person name="Andreopoulos B."/>
            <person name="Baker S."/>
            <person name="Barry K."/>
            <person name="Bills G."/>
            <person name="Bluhm B."/>
            <person name="Cannon C."/>
            <person name="Castanera R."/>
            <person name="Culley D."/>
            <person name="Daum C."/>
            <person name="Ezra D."/>
            <person name="Gonzalez J."/>
            <person name="Henrissat B."/>
            <person name="Kuo A."/>
            <person name="Liang C."/>
            <person name="Lipzen A."/>
            <person name="Lutzoni F."/>
            <person name="Magnuson J."/>
            <person name="Mondo S."/>
            <person name="Nolan M."/>
            <person name="Ohm R."/>
            <person name="Pangilinan J."/>
            <person name="Park H.-J."/>
            <person name="Ramirez L."/>
            <person name="Alfaro M."/>
            <person name="Sun H."/>
            <person name="Tritt A."/>
            <person name="Yoshinaga Y."/>
            <person name="Zwiers L.-H."/>
            <person name="Turgeon B."/>
            <person name="Goodwin S."/>
            <person name="Spatafora J."/>
            <person name="Crous P."/>
            <person name="Grigoriev I."/>
        </authorList>
    </citation>
    <scope>NUCLEOTIDE SEQUENCE</scope>
    <source>
        <strain evidence="8">CBS 260.36</strain>
    </source>
</reference>
<evidence type="ECO:0000313" key="9">
    <source>
        <dbReference type="Proteomes" id="UP000799439"/>
    </source>
</evidence>
<feature type="transmembrane region" description="Helical" evidence="6">
    <location>
        <begin position="65"/>
        <end position="88"/>
    </location>
</feature>
<dbReference type="Pfam" id="PF20684">
    <property type="entry name" value="Fung_rhodopsin"/>
    <property type="match status" value="1"/>
</dbReference>
<evidence type="ECO:0000256" key="6">
    <source>
        <dbReference type="SAM" id="Phobius"/>
    </source>
</evidence>
<keyword evidence="2 6" id="KW-0812">Transmembrane</keyword>
<feature type="domain" description="Rhodopsin" evidence="7">
    <location>
        <begin position="6"/>
        <end position="206"/>
    </location>
</feature>
<sequence length="317" mass="36158">MTAVSAATLANAGYHINEYTPQQLETYFKIVFASNLLYNVSLTLSKMSVLLLYRRIFTVRSFEIMFWIVTSIVLSEFFVSEFGLIFATKPIEAQWKFWLPHTSIDNKKFWLATAIINILLDVIILAMPQTRVWKLHQKKKSKLLLSVIFLMGAFVTLVSIVRIVEFETVNISDLTYTLTTPGIWTMMEMDMWIICACLPTLPNLVRHWRDSIKGRNAQRGGSTPSKIRLWFRSSRKPDTGRGFSDLESSGLPYILPTTVGAAASHEDTTPLTGIAETYSMNMRNLDPVSIRKEYNVYRETVHADNRPGHQSYAGRAQ</sequence>
<dbReference type="InterPro" id="IPR049326">
    <property type="entry name" value="Rhodopsin_dom_fungi"/>
</dbReference>
<dbReference type="OrthoDB" id="10017208at2759"/>
<evidence type="ECO:0000256" key="1">
    <source>
        <dbReference type="ARBA" id="ARBA00004141"/>
    </source>
</evidence>
<evidence type="ECO:0000259" key="7">
    <source>
        <dbReference type="Pfam" id="PF20684"/>
    </source>
</evidence>
<dbReference type="PANTHER" id="PTHR33048">
    <property type="entry name" value="PTH11-LIKE INTEGRAL MEMBRANE PROTEIN (AFU_ORTHOLOGUE AFUA_5G11245)"/>
    <property type="match status" value="1"/>
</dbReference>
<organism evidence="8 9">
    <name type="scientific">Myriangium duriaei CBS 260.36</name>
    <dbReference type="NCBI Taxonomy" id="1168546"/>
    <lineage>
        <taxon>Eukaryota</taxon>
        <taxon>Fungi</taxon>
        <taxon>Dikarya</taxon>
        <taxon>Ascomycota</taxon>
        <taxon>Pezizomycotina</taxon>
        <taxon>Dothideomycetes</taxon>
        <taxon>Dothideomycetidae</taxon>
        <taxon>Myriangiales</taxon>
        <taxon>Myriangiaceae</taxon>
        <taxon>Myriangium</taxon>
    </lineage>
</organism>
<evidence type="ECO:0000256" key="4">
    <source>
        <dbReference type="ARBA" id="ARBA00023136"/>
    </source>
</evidence>
<gene>
    <name evidence="8" type="ORF">K461DRAFT_278465</name>
</gene>
<dbReference type="AlphaFoldDB" id="A0A9P4J4K1"/>
<name>A0A9P4J4K1_9PEZI</name>
<evidence type="ECO:0000256" key="5">
    <source>
        <dbReference type="ARBA" id="ARBA00038359"/>
    </source>
</evidence>
<dbReference type="Proteomes" id="UP000799439">
    <property type="component" value="Unassembled WGS sequence"/>
</dbReference>
<accession>A0A9P4J4K1</accession>
<proteinExistence type="inferred from homology"/>
<evidence type="ECO:0000256" key="2">
    <source>
        <dbReference type="ARBA" id="ARBA00022692"/>
    </source>
</evidence>
<dbReference type="GO" id="GO:0016020">
    <property type="term" value="C:membrane"/>
    <property type="evidence" value="ECO:0007669"/>
    <property type="project" value="UniProtKB-SubCell"/>
</dbReference>
<evidence type="ECO:0000313" key="8">
    <source>
        <dbReference type="EMBL" id="KAF2152254.1"/>
    </source>
</evidence>
<feature type="transmembrane region" description="Helical" evidence="6">
    <location>
        <begin position="183"/>
        <end position="205"/>
    </location>
</feature>
<comment type="caution">
    <text evidence="8">The sequence shown here is derived from an EMBL/GenBank/DDBJ whole genome shotgun (WGS) entry which is preliminary data.</text>
</comment>
<feature type="transmembrane region" description="Helical" evidence="6">
    <location>
        <begin position="108"/>
        <end position="127"/>
    </location>
</feature>
<feature type="transmembrane region" description="Helical" evidence="6">
    <location>
        <begin position="36"/>
        <end position="53"/>
    </location>
</feature>
<evidence type="ECO:0000256" key="3">
    <source>
        <dbReference type="ARBA" id="ARBA00022989"/>
    </source>
</evidence>
<dbReference type="EMBL" id="ML996086">
    <property type="protein sequence ID" value="KAF2152254.1"/>
    <property type="molecule type" value="Genomic_DNA"/>
</dbReference>
<protein>
    <recommendedName>
        <fullName evidence="7">Rhodopsin domain-containing protein</fullName>
    </recommendedName>
</protein>
<comment type="similarity">
    <text evidence="5">Belongs to the SAT4 family.</text>
</comment>